<evidence type="ECO:0000256" key="7">
    <source>
        <dbReference type="ARBA" id="ARBA00023180"/>
    </source>
</evidence>
<keyword evidence="2" id="KW-0723">Serine/threonine-protein kinase</keyword>
<dbReference type="PROSITE" id="PS50011">
    <property type="entry name" value="PROTEIN_KINASE_DOM"/>
    <property type="match status" value="1"/>
</dbReference>
<dbReference type="PANTHER" id="PTHR27009">
    <property type="entry name" value="RUST RESISTANCE KINASE LR10-RELATED"/>
    <property type="match status" value="1"/>
</dbReference>
<comment type="subcellular location">
    <subcellularLocation>
        <location evidence="1">Membrane</location>
        <topology evidence="1">Single-pass type I membrane protein</topology>
    </subcellularLocation>
</comment>
<keyword evidence="5" id="KW-1133">Transmembrane helix</keyword>
<dbReference type="Proteomes" id="UP000813462">
    <property type="component" value="Unassembled WGS sequence"/>
</dbReference>
<evidence type="ECO:0000256" key="4">
    <source>
        <dbReference type="ARBA" id="ARBA00022729"/>
    </source>
</evidence>
<evidence type="ECO:0000313" key="11">
    <source>
        <dbReference type="Proteomes" id="UP000813462"/>
    </source>
</evidence>
<dbReference type="Gene3D" id="1.10.510.10">
    <property type="entry name" value="Transferase(Phosphotransferase) domain 1"/>
    <property type="match status" value="1"/>
</dbReference>
<dbReference type="EMBL" id="JAEACU010000010">
    <property type="protein sequence ID" value="KAH7516500.1"/>
    <property type="molecule type" value="Genomic_DNA"/>
</dbReference>
<keyword evidence="6" id="KW-0472">Membrane</keyword>
<feature type="region of interest" description="Disordered" evidence="8">
    <location>
        <begin position="236"/>
        <end position="255"/>
    </location>
</feature>
<evidence type="ECO:0000256" key="2">
    <source>
        <dbReference type="ARBA" id="ARBA00022527"/>
    </source>
</evidence>
<reference evidence="10" key="1">
    <citation type="journal article" date="2021" name="Front. Plant Sci.">
        <title>Chromosome-Scale Genome Assembly for Chinese Sour Jujube and Insights Into Its Genome Evolution and Domestication Signature.</title>
        <authorList>
            <person name="Shen L.-Y."/>
            <person name="Luo H."/>
            <person name="Wang X.-L."/>
            <person name="Wang X.-M."/>
            <person name="Qiu X.-J."/>
            <person name="Liu H."/>
            <person name="Zhou S.-S."/>
            <person name="Jia K.-H."/>
            <person name="Nie S."/>
            <person name="Bao Y.-T."/>
            <person name="Zhang R.-G."/>
            <person name="Yun Q.-Z."/>
            <person name="Chai Y.-H."/>
            <person name="Lu J.-Y."/>
            <person name="Li Y."/>
            <person name="Zhao S.-W."/>
            <person name="Mao J.-F."/>
            <person name="Jia S.-G."/>
            <person name="Mao Y.-M."/>
        </authorList>
    </citation>
    <scope>NUCLEOTIDE SEQUENCE</scope>
    <source>
        <strain evidence="10">AT0</strain>
        <tissue evidence="10">Leaf</tissue>
    </source>
</reference>
<dbReference type="Pfam" id="PF00069">
    <property type="entry name" value="Pkinase"/>
    <property type="match status" value="1"/>
</dbReference>
<evidence type="ECO:0000313" key="10">
    <source>
        <dbReference type="EMBL" id="KAH7516500.1"/>
    </source>
</evidence>
<dbReference type="SUPFAM" id="SSF56112">
    <property type="entry name" value="Protein kinase-like (PK-like)"/>
    <property type="match status" value="1"/>
</dbReference>
<feature type="domain" description="Protein kinase" evidence="9">
    <location>
        <begin position="1"/>
        <end position="240"/>
    </location>
</feature>
<evidence type="ECO:0000256" key="3">
    <source>
        <dbReference type="ARBA" id="ARBA00022692"/>
    </source>
</evidence>
<dbReference type="GO" id="GO:0004674">
    <property type="term" value="F:protein serine/threonine kinase activity"/>
    <property type="evidence" value="ECO:0007669"/>
    <property type="project" value="UniProtKB-KW"/>
</dbReference>
<evidence type="ECO:0000256" key="1">
    <source>
        <dbReference type="ARBA" id="ARBA00004479"/>
    </source>
</evidence>
<name>A0A978UNU8_ZIZJJ</name>
<keyword evidence="3" id="KW-0812">Transmembrane</keyword>
<evidence type="ECO:0000256" key="8">
    <source>
        <dbReference type="SAM" id="MobiDB-lite"/>
    </source>
</evidence>
<gene>
    <name evidence="10" type="ORF">FEM48_Zijuj10G0141600</name>
</gene>
<dbReference type="InterPro" id="IPR011009">
    <property type="entry name" value="Kinase-like_dom_sf"/>
</dbReference>
<organism evidence="10 11">
    <name type="scientific">Ziziphus jujuba var. spinosa</name>
    <dbReference type="NCBI Taxonomy" id="714518"/>
    <lineage>
        <taxon>Eukaryota</taxon>
        <taxon>Viridiplantae</taxon>
        <taxon>Streptophyta</taxon>
        <taxon>Embryophyta</taxon>
        <taxon>Tracheophyta</taxon>
        <taxon>Spermatophyta</taxon>
        <taxon>Magnoliopsida</taxon>
        <taxon>eudicotyledons</taxon>
        <taxon>Gunneridae</taxon>
        <taxon>Pentapetalae</taxon>
        <taxon>rosids</taxon>
        <taxon>fabids</taxon>
        <taxon>Rosales</taxon>
        <taxon>Rhamnaceae</taxon>
        <taxon>Paliureae</taxon>
        <taxon>Ziziphus</taxon>
    </lineage>
</organism>
<dbReference type="InterPro" id="IPR045874">
    <property type="entry name" value="LRK10/LRL21-25-like"/>
</dbReference>
<feature type="compositionally biased region" description="Polar residues" evidence="8">
    <location>
        <begin position="241"/>
        <end position="255"/>
    </location>
</feature>
<keyword evidence="2" id="KW-0418">Kinase</keyword>
<dbReference type="Gene3D" id="3.30.200.20">
    <property type="entry name" value="Phosphorylase Kinase, domain 1"/>
    <property type="match status" value="1"/>
</dbReference>
<dbReference type="GO" id="GO:0005524">
    <property type="term" value="F:ATP binding"/>
    <property type="evidence" value="ECO:0007669"/>
    <property type="project" value="InterPro"/>
</dbReference>
<proteinExistence type="predicted"/>
<keyword evidence="7" id="KW-0325">Glycoprotein</keyword>
<dbReference type="SMART" id="SM00220">
    <property type="entry name" value="S_TKc"/>
    <property type="match status" value="1"/>
</dbReference>
<dbReference type="AlphaFoldDB" id="A0A978UNU8"/>
<dbReference type="GO" id="GO:0016020">
    <property type="term" value="C:membrane"/>
    <property type="evidence" value="ECO:0007669"/>
    <property type="project" value="UniProtKB-SubCell"/>
</dbReference>
<dbReference type="InterPro" id="IPR000719">
    <property type="entry name" value="Prot_kinase_dom"/>
</dbReference>
<protein>
    <recommendedName>
        <fullName evidence="9">Protein kinase domain-containing protein</fullName>
    </recommendedName>
</protein>
<keyword evidence="2" id="KW-0808">Transferase</keyword>
<evidence type="ECO:0000256" key="6">
    <source>
        <dbReference type="ARBA" id="ARBA00023136"/>
    </source>
</evidence>
<accession>A0A978UNU8</accession>
<comment type="caution">
    <text evidence="10">The sequence shown here is derived from an EMBL/GenBank/DDBJ whole genome shotgun (WGS) entry which is preliminary data.</text>
</comment>
<evidence type="ECO:0000259" key="9">
    <source>
        <dbReference type="PROSITE" id="PS50011"/>
    </source>
</evidence>
<evidence type="ECO:0000256" key="5">
    <source>
        <dbReference type="ARBA" id="ARBA00022989"/>
    </source>
</evidence>
<sequence length="255" mass="28490">MFGSEVAKLLNYVECFPDAYKKGTKILKACADARIEGGYGSVYKGKLHDDGHLVAVKVLNKSKGNGEEFINEVAAISRTSHVNIFIFDEKPQKNFDIKPHNILLDEHFSPKKSDFGLARVCTREESIISMLGARGTAGYIAPEAFCRNFGRVSQKSDVYSYEMMVLEMVGGRKNVNVGAKRRTWIEETMDEEDEVKVKKMIIVSLWCIQTDPLKRPAMSEVIEMLEGSLDSLQVPPKPFLSSPSRSQADTTTLIT</sequence>
<keyword evidence="4" id="KW-0732">Signal</keyword>